<sequence length="83" mass="9225">MADKQNITVAIEPALLKQARAIAARRGTSISALLADELRRLVAGDRSYESARRKALALMKTGIGMASGRMESRDEIHDRNRFR</sequence>
<accession>A0A829YA23</accession>
<comment type="caution">
    <text evidence="1">The sequence shown here is derived from an EMBL/GenBank/DDBJ whole genome shotgun (WGS) entry which is preliminary data.</text>
</comment>
<evidence type="ECO:0000313" key="1">
    <source>
        <dbReference type="EMBL" id="GFE79482.1"/>
    </source>
</evidence>
<protein>
    <recommendedName>
        <fullName evidence="3">CopG family transcriptional regulator</fullName>
    </recommendedName>
</protein>
<dbReference type="AlphaFoldDB" id="A0A829YA23"/>
<name>A0A829YA23_9GAMM</name>
<gene>
    <name evidence="1" type="ORF">GCM10011487_14820</name>
</gene>
<proteinExistence type="predicted"/>
<keyword evidence="2" id="KW-1185">Reference proteome</keyword>
<dbReference type="Proteomes" id="UP000445000">
    <property type="component" value="Unassembled WGS sequence"/>
</dbReference>
<evidence type="ECO:0000313" key="2">
    <source>
        <dbReference type="Proteomes" id="UP000445000"/>
    </source>
</evidence>
<dbReference type="EMBL" id="BLJN01000001">
    <property type="protein sequence ID" value="GFE79482.1"/>
    <property type="molecule type" value="Genomic_DNA"/>
</dbReference>
<dbReference type="RefSeq" id="WP_161811148.1">
    <property type="nucleotide sequence ID" value="NZ_BLJN01000001.1"/>
</dbReference>
<reference evidence="2" key="1">
    <citation type="submission" date="2020-01" db="EMBL/GenBank/DDBJ databases">
        <title>'Steroidobacter agaridevorans' sp. nov., agar-degrading bacteria isolated from rhizosphere soils.</title>
        <authorList>
            <person name="Ikenaga M."/>
            <person name="Kataoka M."/>
            <person name="Murouchi A."/>
            <person name="Katsuragi S."/>
            <person name="Sakai M."/>
        </authorList>
    </citation>
    <scope>NUCLEOTIDE SEQUENCE [LARGE SCALE GENOMIC DNA]</scope>
    <source>
        <strain evidence="2">YU21-B</strain>
    </source>
</reference>
<organism evidence="1 2">
    <name type="scientific">Steroidobacter agaridevorans</name>
    <dbReference type="NCBI Taxonomy" id="2695856"/>
    <lineage>
        <taxon>Bacteria</taxon>
        <taxon>Pseudomonadati</taxon>
        <taxon>Pseudomonadota</taxon>
        <taxon>Gammaproteobacteria</taxon>
        <taxon>Steroidobacterales</taxon>
        <taxon>Steroidobacteraceae</taxon>
        <taxon>Steroidobacter</taxon>
    </lineage>
</organism>
<evidence type="ECO:0008006" key="3">
    <source>
        <dbReference type="Google" id="ProtNLM"/>
    </source>
</evidence>